<dbReference type="OrthoDB" id="7869153at2"/>
<dbReference type="EMBL" id="QOCW01000011">
    <property type="protein sequence ID" value="RBW69351.1"/>
    <property type="molecule type" value="Genomic_DNA"/>
</dbReference>
<organism evidence="1 2">
    <name type="scientific">Bacillus taeanensis</name>
    <dbReference type="NCBI Taxonomy" id="273032"/>
    <lineage>
        <taxon>Bacteria</taxon>
        <taxon>Bacillati</taxon>
        <taxon>Bacillota</taxon>
        <taxon>Bacilli</taxon>
        <taxon>Bacillales</taxon>
        <taxon>Bacillaceae</taxon>
        <taxon>Bacillus</taxon>
    </lineage>
</organism>
<protein>
    <submittedName>
        <fullName evidence="1">YheC/YheD family protein</fullName>
    </submittedName>
</protein>
<dbReference type="Pfam" id="PF14398">
    <property type="entry name" value="ATPgrasp_YheCD"/>
    <property type="match status" value="1"/>
</dbReference>
<dbReference type="InterPro" id="IPR026838">
    <property type="entry name" value="YheC/D"/>
</dbReference>
<evidence type="ECO:0000313" key="2">
    <source>
        <dbReference type="Proteomes" id="UP000253314"/>
    </source>
</evidence>
<keyword evidence="2" id="KW-1185">Reference proteome</keyword>
<evidence type="ECO:0000313" key="1">
    <source>
        <dbReference type="EMBL" id="RBW69351.1"/>
    </source>
</evidence>
<sequence length="468" mass="53638">MEVKELIRMSIERPIPFKKGIDQKNTLYVPSTYFQKWVKKGEFPNQISFGSKTVLCQVVPHPDNKIEWQLSEDLWQVLSIPFETAIHVFEKDKALYLGPLVGIFSAGFTDNLHRPIGNRSIMFSQYLSAAKKLGGYFCIFGAHHIDWKQGVTKGFFYTEKGWKKCTIPLPNVIYDRLPNRKSEKADQIIESKEKLSKEYLIPWFNPNFFDKWNIHTHLEQDQTVKHYLPQTRLAPTLDEIKTMLTEYQQVYVKPANGSLGIGVQQIIKLKTDEYYYCRFRQGNQNKLRRFKTLKQLIQQQFPNGSLDHILVQQGIQLIQLNNRPVDFRVHTNKNGKGEWSVSAIGAKIAGPGSVTTHINNGGVIKSMPEILQEMKESKDYFQHLNAAALALSHSIDNRVDGLIGEIGFDLGIDKKGQVWLFEANSKPGRSIFAHPDLKSEEIRSRTLPFEYALYLSQLSLLKPGIVLA</sequence>
<name>A0A366XZK1_9BACI</name>
<gene>
    <name evidence="1" type="ORF">DS031_11995</name>
</gene>
<dbReference type="Proteomes" id="UP000253314">
    <property type="component" value="Unassembled WGS sequence"/>
</dbReference>
<reference evidence="1 2" key="1">
    <citation type="submission" date="2018-07" db="EMBL/GenBank/DDBJ databases">
        <title>Lottiidibacillus patelloidae gen. nov., sp. nov., isolated from the intestinal tract of a marine limpet and the reclassification of B. taeanensis BH030017T, B. algicola KMM 3737T and B. hwajinpoensis SW-72T as genus Lottiidibacillus.</title>
        <authorList>
            <person name="Liu R."/>
            <person name="Huang Z."/>
        </authorList>
    </citation>
    <scope>NUCLEOTIDE SEQUENCE [LARGE SCALE GENOMIC DNA]</scope>
    <source>
        <strain evidence="1 2">BH030017</strain>
    </source>
</reference>
<comment type="caution">
    <text evidence="1">The sequence shown here is derived from an EMBL/GenBank/DDBJ whole genome shotgun (WGS) entry which is preliminary data.</text>
</comment>
<dbReference type="SUPFAM" id="SSF56059">
    <property type="entry name" value="Glutathione synthetase ATP-binding domain-like"/>
    <property type="match status" value="1"/>
</dbReference>
<accession>A0A366XZK1</accession>
<dbReference type="AlphaFoldDB" id="A0A366XZK1"/>
<proteinExistence type="predicted"/>